<sequence>MDLSKVKVSLNPREKADLFSVLIWWWTIELFKKGYSKTLTFYDLYEPLKNDRSKFLGAKLKRHWNAELNRAEKRNNKPSLFNIILLTFTKEILHLGILHFFLDIIFSLGLPLILGLLLRYFKLRLTSSFEEALFYFIAFIATNILTIMLNNHQSFQAKHLAGRIRIAIRSLIYNKALKLNSASLGETSSGKVINLLANDVGRYDLIIVFLHTIWTTPIATLIVAYILYKEAGIAGLIGIGIMLTTVPVQIFTGKLATKYRLETALKTDERVRLVDEIISGAQVIKTYAWEQPFHALVKLVRFLELKVIGKSSHIRGLFMTTFLSITRVALYFTIMSMLALGEDLAIDRILVIATFYNKLSFSLTGKFVRSFDEIAECKVSADRIQSFLLMKEFRTYNVVGKVPLKTDKSKKANSVDNRSCKIIIVRKDRREASWCIRLKSLSAKWCPSQSHNTLEDASLELEKGKLYVVLGVVGSGKSSFLSVILNEIECVGGTAEVSGSVSYAAQDAWICGASVRQNILFGQEFERRRYERVIEVCSLVEDFAQLPEADQTLLDEKGSSLSGGQRSRISLARAVYRQADIYLLDDPLSAVDARVGKHLIENCILGYLRHKTCILVTHQLQNLADVDGIIFFDQGKIQFYKYYHELLKVHKEYNNFIMPKLNRNLNENVEITEAESRFTSIETKVRRIFCYSYVNFEKTNDNSLTINSVIENSSKNVIKGSIFLKYFQSSSRLCIAILMAALFIVTQFLIGLNDLYVSNIVFFTSIANIDEAAIVAQGDVNIIRTYIYLYTTIVLAIFGIGLLRSYLFYNVCLRNSKCLHDSALSAILRAPMHFFEVNASGRILNRFSKDMDIIDNQLPRTMLDSGQVLLTITGAFIITCMVNPLFLIPAIVIAYVTYWIKRIYLKTSTNLKRLEGMTRSPLFTHLNITLNGISTIRAFKAQLNFKEEFDRFQDNHTSSWFLFLACNEAFSFALNLCTFHFIICIIFILLMFKQHFNSGDVGLAITQMIWVTSMVEWGMRQMAEINNQMMSVERILEYTQICPEDNPDKKLKVSKEEGEENEKSLIISPANTLKCWPSNGIITFDDVFLTYAENNNPVLKNLSFRISAMEKIGIVGRTGAGKSSIISAIFRLARVKGHIEIDGIDTEKLSLKDLRSRISIIPQDPVLFSGTLRYNLDPLNEFFDQDLWKALDEVELKDTISSFENGLNCRVIEKGTNFSIGQRQLICLARAILRNNRILAVDEATANVDAQTDILIQKTIRQKFATCTILTIAHRLNTIMDSDKIMVIDKGHLIEFEHPYVLLQKENSHFSSLVKETGEFMSQHLFNLAQECYNKKYSKNMVVEK</sequence>
<evidence type="ECO:0000259" key="12">
    <source>
        <dbReference type="PROSITE" id="PS50929"/>
    </source>
</evidence>
<feature type="transmembrane region" description="Helical" evidence="10">
    <location>
        <begin position="733"/>
        <end position="750"/>
    </location>
</feature>
<dbReference type="InterPro" id="IPR003593">
    <property type="entry name" value="AAA+_ATPase"/>
</dbReference>
<dbReference type="Gene3D" id="1.20.1560.10">
    <property type="entry name" value="ABC transporter type 1, transmembrane domain"/>
    <property type="match status" value="2"/>
</dbReference>
<name>A0AAJ6YN83_9HYME</name>
<dbReference type="GO" id="GO:0005524">
    <property type="term" value="F:ATP binding"/>
    <property type="evidence" value="ECO:0007669"/>
    <property type="project" value="UniProtKB-KW"/>
</dbReference>
<evidence type="ECO:0000313" key="13">
    <source>
        <dbReference type="Proteomes" id="UP000695007"/>
    </source>
</evidence>
<feature type="transmembrane region" description="Helical" evidence="10">
    <location>
        <begin position="100"/>
        <end position="121"/>
    </location>
</feature>
<evidence type="ECO:0000256" key="9">
    <source>
        <dbReference type="ARBA" id="ARBA00023136"/>
    </source>
</evidence>
<dbReference type="CDD" id="cd18579">
    <property type="entry name" value="ABC_6TM_ABCC_D1"/>
    <property type="match status" value="1"/>
</dbReference>
<dbReference type="FunFam" id="1.20.1560.10:FF:000026">
    <property type="entry name" value="Multidrug resistance-associated protein lethal(2)03659"/>
    <property type="match status" value="1"/>
</dbReference>
<evidence type="ECO:0000259" key="11">
    <source>
        <dbReference type="PROSITE" id="PS50893"/>
    </source>
</evidence>
<reference evidence="14" key="1">
    <citation type="submission" date="2025-08" db="UniProtKB">
        <authorList>
            <consortium name="RefSeq"/>
        </authorList>
    </citation>
    <scope>IDENTIFICATION</scope>
</reference>
<dbReference type="GeneID" id="105364882"/>
<dbReference type="Gene3D" id="3.40.50.300">
    <property type="entry name" value="P-loop containing nucleotide triphosphate hydrolases"/>
    <property type="match status" value="2"/>
</dbReference>
<dbReference type="PANTHER" id="PTHR24223:SF456">
    <property type="entry name" value="MULTIDRUG RESISTANCE-ASSOCIATED PROTEIN LETHAL(2)03659"/>
    <property type="match status" value="1"/>
</dbReference>
<evidence type="ECO:0000256" key="4">
    <source>
        <dbReference type="ARBA" id="ARBA00022692"/>
    </source>
</evidence>
<keyword evidence="4 10" id="KW-0812">Transmembrane</keyword>
<keyword evidence="7" id="KW-0067">ATP-binding</keyword>
<feature type="transmembrane region" description="Helical" evidence="10">
    <location>
        <begin position="233"/>
        <end position="251"/>
    </location>
</feature>
<dbReference type="GO" id="GO:0016020">
    <property type="term" value="C:membrane"/>
    <property type="evidence" value="ECO:0007669"/>
    <property type="project" value="UniProtKB-SubCell"/>
</dbReference>
<dbReference type="InterPro" id="IPR036640">
    <property type="entry name" value="ABC1_TM_sf"/>
</dbReference>
<feature type="transmembrane region" description="Helical" evidence="10">
    <location>
        <begin position="868"/>
        <end position="900"/>
    </location>
</feature>
<feature type="domain" description="ABC transporter" evidence="11">
    <location>
        <begin position="1082"/>
        <end position="1315"/>
    </location>
</feature>
<dbReference type="KEGG" id="csol:105364882"/>
<comment type="similarity">
    <text evidence="2">Belongs to the ABC transporter superfamily. ABCC family. Conjugate transporter (TC 3.A.1.208) subfamily.</text>
</comment>
<keyword evidence="5" id="KW-0677">Repeat</keyword>
<evidence type="ECO:0000256" key="3">
    <source>
        <dbReference type="ARBA" id="ARBA00022448"/>
    </source>
</evidence>
<keyword evidence="13" id="KW-1185">Reference proteome</keyword>
<dbReference type="RefSeq" id="XP_011501217.1">
    <property type="nucleotide sequence ID" value="XM_011502915.1"/>
</dbReference>
<dbReference type="InterPro" id="IPR044746">
    <property type="entry name" value="ABCC_6TM_D1"/>
</dbReference>
<organism evidence="13 14">
    <name type="scientific">Ceratosolen solmsi marchali</name>
    <dbReference type="NCBI Taxonomy" id="326594"/>
    <lineage>
        <taxon>Eukaryota</taxon>
        <taxon>Metazoa</taxon>
        <taxon>Ecdysozoa</taxon>
        <taxon>Arthropoda</taxon>
        <taxon>Hexapoda</taxon>
        <taxon>Insecta</taxon>
        <taxon>Pterygota</taxon>
        <taxon>Neoptera</taxon>
        <taxon>Endopterygota</taxon>
        <taxon>Hymenoptera</taxon>
        <taxon>Apocrita</taxon>
        <taxon>Proctotrupomorpha</taxon>
        <taxon>Chalcidoidea</taxon>
        <taxon>Agaonidae</taxon>
        <taxon>Agaoninae</taxon>
        <taxon>Ceratosolen</taxon>
    </lineage>
</organism>
<evidence type="ECO:0000256" key="1">
    <source>
        <dbReference type="ARBA" id="ARBA00004141"/>
    </source>
</evidence>
<dbReference type="CDD" id="cd03244">
    <property type="entry name" value="ABCC_MRP_domain2"/>
    <property type="match status" value="1"/>
</dbReference>
<feature type="domain" description="ABC transmembrane type-1" evidence="12">
    <location>
        <begin position="737"/>
        <end position="1027"/>
    </location>
</feature>
<evidence type="ECO:0000256" key="8">
    <source>
        <dbReference type="ARBA" id="ARBA00022989"/>
    </source>
</evidence>
<proteinExistence type="inferred from homology"/>
<dbReference type="PANTHER" id="PTHR24223">
    <property type="entry name" value="ATP-BINDING CASSETTE SUB-FAMILY C"/>
    <property type="match status" value="1"/>
</dbReference>
<dbReference type="InterPro" id="IPR011527">
    <property type="entry name" value="ABC1_TM_dom"/>
</dbReference>
<dbReference type="PROSITE" id="PS50893">
    <property type="entry name" value="ABC_TRANSPORTER_2"/>
    <property type="match status" value="2"/>
</dbReference>
<dbReference type="Proteomes" id="UP000695007">
    <property type="component" value="Unplaced"/>
</dbReference>
<feature type="domain" description="ABC transporter" evidence="11">
    <location>
        <begin position="436"/>
        <end position="659"/>
    </location>
</feature>
<feature type="domain" description="ABC transmembrane type-1" evidence="12">
    <location>
        <begin position="101"/>
        <end position="364"/>
    </location>
</feature>
<dbReference type="CDD" id="cd18580">
    <property type="entry name" value="ABC_6TM_ABCC_D2"/>
    <property type="match status" value="1"/>
</dbReference>
<evidence type="ECO:0000313" key="14">
    <source>
        <dbReference type="RefSeq" id="XP_011501217.1"/>
    </source>
</evidence>
<keyword evidence="3" id="KW-0813">Transport</keyword>
<keyword evidence="6" id="KW-0547">Nucleotide-binding</keyword>
<gene>
    <name evidence="14" type="primary">LOC105364882</name>
</gene>
<dbReference type="PROSITE" id="PS50929">
    <property type="entry name" value="ABC_TM1F"/>
    <property type="match status" value="2"/>
</dbReference>
<keyword evidence="9 10" id="KW-0472">Membrane</keyword>
<evidence type="ECO:0000256" key="2">
    <source>
        <dbReference type="ARBA" id="ARBA00009726"/>
    </source>
</evidence>
<dbReference type="InterPro" id="IPR003439">
    <property type="entry name" value="ABC_transporter-like_ATP-bd"/>
</dbReference>
<dbReference type="CDD" id="cd03250">
    <property type="entry name" value="ABCC_MRP_domain1"/>
    <property type="match status" value="1"/>
</dbReference>
<dbReference type="GO" id="GO:0140359">
    <property type="term" value="F:ABC-type transporter activity"/>
    <property type="evidence" value="ECO:0007669"/>
    <property type="project" value="InterPro"/>
</dbReference>
<dbReference type="InterPro" id="IPR027417">
    <property type="entry name" value="P-loop_NTPase"/>
</dbReference>
<dbReference type="InterPro" id="IPR044726">
    <property type="entry name" value="ABCC_6TM_D2"/>
</dbReference>
<dbReference type="FunFam" id="3.40.50.300:FF:000163">
    <property type="entry name" value="Multidrug resistance-associated protein member 4"/>
    <property type="match status" value="1"/>
</dbReference>
<dbReference type="InterPro" id="IPR050173">
    <property type="entry name" value="ABC_transporter_C-like"/>
</dbReference>
<protein>
    <submittedName>
        <fullName evidence="14">Probable multidrug resistance-associated protein lethal(2)03659</fullName>
    </submittedName>
</protein>
<dbReference type="PROSITE" id="PS00211">
    <property type="entry name" value="ABC_TRANSPORTER_1"/>
    <property type="match status" value="1"/>
</dbReference>
<feature type="transmembrane region" description="Helical" evidence="10">
    <location>
        <begin position="959"/>
        <end position="989"/>
    </location>
</feature>
<dbReference type="FunFam" id="1.20.1560.10:FF:000014">
    <property type="entry name" value="Multidrug resistance-associated protein member 4"/>
    <property type="match status" value="1"/>
</dbReference>
<feature type="transmembrane region" description="Helical" evidence="10">
    <location>
        <begin position="133"/>
        <end position="150"/>
    </location>
</feature>
<dbReference type="InterPro" id="IPR017871">
    <property type="entry name" value="ABC_transporter-like_CS"/>
</dbReference>
<evidence type="ECO:0000256" key="7">
    <source>
        <dbReference type="ARBA" id="ARBA00022840"/>
    </source>
</evidence>
<feature type="transmembrane region" description="Helical" evidence="10">
    <location>
        <begin position="787"/>
        <end position="807"/>
    </location>
</feature>
<dbReference type="GO" id="GO:0016887">
    <property type="term" value="F:ATP hydrolysis activity"/>
    <property type="evidence" value="ECO:0007669"/>
    <property type="project" value="InterPro"/>
</dbReference>
<dbReference type="SUPFAM" id="SSF90123">
    <property type="entry name" value="ABC transporter transmembrane region"/>
    <property type="match status" value="2"/>
</dbReference>
<dbReference type="Pfam" id="PF00005">
    <property type="entry name" value="ABC_tran"/>
    <property type="match status" value="2"/>
</dbReference>
<feature type="transmembrane region" description="Helical" evidence="10">
    <location>
        <begin position="205"/>
        <end position="227"/>
    </location>
</feature>
<dbReference type="SMART" id="SM00382">
    <property type="entry name" value="AAA"/>
    <property type="match status" value="2"/>
</dbReference>
<feature type="transmembrane region" description="Helical" evidence="10">
    <location>
        <begin position="316"/>
        <end position="339"/>
    </location>
</feature>
<comment type="subcellular location">
    <subcellularLocation>
        <location evidence="1">Membrane</location>
        <topology evidence="1">Multi-pass membrane protein</topology>
    </subcellularLocation>
</comment>
<evidence type="ECO:0000256" key="6">
    <source>
        <dbReference type="ARBA" id="ARBA00022741"/>
    </source>
</evidence>
<keyword evidence="8 10" id="KW-1133">Transmembrane helix</keyword>
<evidence type="ECO:0000256" key="10">
    <source>
        <dbReference type="SAM" id="Phobius"/>
    </source>
</evidence>
<accession>A0AAJ6YN83</accession>
<dbReference type="SUPFAM" id="SSF52540">
    <property type="entry name" value="P-loop containing nucleoside triphosphate hydrolases"/>
    <property type="match status" value="2"/>
</dbReference>
<evidence type="ECO:0000256" key="5">
    <source>
        <dbReference type="ARBA" id="ARBA00022737"/>
    </source>
</evidence>
<dbReference type="FunFam" id="3.40.50.300:FF:000973">
    <property type="entry name" value="Multidrug resistance-associated protein 4"/>
    <property type="match status" value="1"/>
</dbReference>
<dbReference type="Pfam" id="PF00664">
    <property type="entry name" value="ABC_membrane"/>
    <property type="match status" value="2"/>
</dbReference>